<evidence type="ECO:0000259" key="4">
    <source>
        <dbReference type="Pfam" id="PF07727"/>
    </source>
</evidence>
<dbReference type="InterPro" id="IPR054722">
    <property type="entry name" value="PolX-like_BBD"/>
</dbReference>
<comment type="caution">
    <text evidence="7">The sequence shown here is derived from an EMBL/GenBank/DDBJ whole genome shotgun (WGS) entry which is preliminary data.</text>
</comment>
<dbReference type="CDD" id="cd09272">
    <property type="entry name" value="RNase_HI_RT_Ty1"/>
    <property type="match status" value="1"/>
</dbReference>
<dbReference type="EMBL" id="BQNB010019119">
    <property type="protein sequence ID" value="GJT81899.1"/>
    <property type="molecule type" value="Genomic_DNA"/>
</dbReference>
<feature type="region of interest" description="Disordered" evidence="3">
    <location>
        <begin position="814"/>
        <end position="852"/>
    </location>
</feature>
<organism evidence="7 8">
    <name type="scientific">Tanacetum coccineum</name>
    <dbReference type="NCBI Taxonomy" id="301880"/>
    <lineage>
        <taxon>Eukaryota</taxon>
        <taxon>Viridiplantae</taxon>
        <taxon>Streptophyta</taxon>
        <taxon>Embryophyta</taxon>
        <taxon>Tracheophyta</taxon>
        <taxon>Spermatophyta</taxon>
        <taxon>Magnoliopsida</taxon>
        <taxon>eudicotyledons</taxon>
        <taxon>Gunneridae</taxon>
        <taxon>Pentapetalae</taxon>
        <taxon>asterids</taxon>
        <taxon>campanulids</taxon>
        <taxon>Asterales</taxon>
        <taxon>Asteraceae</taxon>
        <taxon>Asteroideae</taxon>
        <taxon>Anthemideae</taxon>
        <taxon>Anthemidinae</taxon>
        <taxon>Tanacetum</taxon>
    </lineage>
</organism>
<evidence type="ECO:0000259" key="5">
    <source>
        <dbReference type="Pfam" id="PF13976"/>
    </source>
</evidence>
<dbReference type="Pfam" id="PF07727">
    <property type="entry name" value="RVT_2"/>
    <property type="match status" value="1"/>
</dbReference>
<feature type="domain" description="GAG-pre-integrase" evidence="5">
    <location>
        <begin position="943"/>
        <end position="995"/>
    </location>
</feature>
<accession>A0ABQ5H356</accession>
<feature type="compositionally biased region" description="Basic and acidic residues" evidence="3">
    <location>
        <begin position="754"/>
        <end position="773"/>
    </location>
</feature>
<dbReference type="PANTHER" id="PTHR11439">
    <property type="entry name" value="GAG-POL-RELATED RETROTRANSPOSON"/>
    <property type="match status" value="1"/>
</dbReference>
<evidence type="ECO:0000256" key="3">
    <source>
        <dbReference type="SAM" id="MobiDB-lite"/>
    </source>
</evidence>
<reference evidence="7" key="1">
    <citation type="journal article" date="2022" name="Int. J. Mol. Sci.">
        <title>Draft Genome of Tanacetum Coccineum: Genomic Comparison of Closely Related Tanacetum-Family Plants.</title>
        <authorList>
            <person name="Yamashiro T."/>
            <person name="Shiraishi A."/>
            <person name="Nakayama K."/>
            <person name="Satake H."/>
        </authorList>
    </citation>
    <scope>NUCLEOTIDE SEQUENCE</scope>
</reference>
<dbReference type="Pfam" id="PF22936">
    <property type="entry name" value="Pol_BBD"/>
    <property type="match status" value="1"/>
</dbReference>
<reference evidence="7" key="2">
    <citation type="submission" date="2022-01" db="EMBL/GenBank/DDBJ databases">
        <authorList>
            <person name="Yamashiro T."/>
            <person name="Shiraishi A."/>
            <person name="Satake H."/>
            <person name="Nakayama K."/>
        </authorList>
    </citation>
    <scope>NUCLEOTIDE SEQUENCE</scope>
</reference>
<evidence type="ECO:0000259" key="6">
    <source>
        <dbReference type="Pfam" id="PF22936"/>
    </source>
</evidence>
<keyword evidence="2" id="KW-0175">Coiled coil</keyword>
<dbReference type="PANTHER" id="PTHR11439:SF495">
    <property type="entry name" value="REVERSE TRANSCRIPTASE, RNA-DEPENDENT DNA POLYMERASE-RELATED"/>
    <property type="match status" value="1"/>
</dbReference>
<evidence type="ECO:0000256" key="2">
    <source>
        <dbReference type="SAM" id="Coils"/>
    </source>
</evidence>
<proteinExistence type="predicted"/>
<feature type="region of interest" description="Disordered" evidence="3">
    <location>
        <begin position="749"/>
        <end position="781"/>
    </location>
</feature>
<dbReference type="InterPro" id="IPR013103">
    <property type="entry name" value="RVT_2"/>
</dbReference>
<feature type="coiled-coil region" evidence="2">
    <location>
        <begin position="665"/>
        <end position="692"/>
    </location>
</feature>
<name>A0ABQ5H356_9ASTR</name>
<feature type="compositionally biased region" description="Basic and acidic residues" evidence="3">
    <location>
        <begin position="818"/>
        <end position="831"/>
    </location>
</feature>
<feature type="coiled-coil region" evidence="2">
    <location>
        <begin position="462"/>
        <end position="503"/>
    </location>
</feature>
<sequence length="1592" mass="183166">MTTSVNTNHKSDSQITTISWHWFQKIATDAWTQGRYSQCVCIFLRYLDTKSNGEYLRKCIFEGPYTPTSVLIAAVEAAENIPPVAAHEEAETIHNMTTENKLYFQAEKEAIFLILNCNPEQARGIRICKRTALPRKVFQEAVQTYLQTPSTFQTPGQRLKNTTTKKDTDEEIEEQELKHITVYIAKISGGLTQKESVLTIVNQKHDELVKKSLLTRSQFEGQLKEKSKVISDLKVKEGKDIDTMIEMDKQIKFLNEILYKRNQSIQTIHMLAPKCATYKGRSTFANPKYLKIAQSEKPRLYEIPYDTSNPANRFCPNGEETVTLEKESRSKLDKDKVKPYDYTYQNSLYETFKPPSKTYLDQLERAKEVRKTMWRKTFVRTKPNIAKNVGFLPMSKSISKSRLLYNEMTNNFNHFRTICQQTWSNHTSSAFPNPTAKTMEVLIKTLLMPLSNKTILDSHCFVHELKREMNDDLEYVNSLEKELDELESEKADFSNIYDLLLEECVSKDVTCSYLHSLSESNAHTELKCMYLHKVKECECLAQKLSKQTESVNNEMEMVELVLNVTMRLMEISIADQIALDDALVAPVDRLKIGKCNLRLSLDVTSKEATLQVVYDVLKITPLYDGFQLSLESLEVIIRTHEKNEYAWGDKYELMEYDLKMRDWKLGEKQKELDNVIKERDELKEKLEKWSNATLLQTEILNKQKVLSDKTCIGFGVEYSSSTIIPPRADVAFTGIDELAIRNKVINKQNSESSGTDHESCESKNRDDLIKNKEQTQNTVKSNTDRNKVIIEDWVDSDDEEVPLVFSEIKKQTVLKSETSSENKSPRSKDSFGQRSRRRGLGYRDGKGNPEEELKDHAIIDSGCSGSMTGDKDKLSDFKDYKGGYVAFGNDPKGGRITGKGTIKTSCIDFENVSYVKELKSFSIKFKIVDENLVLLRAPRKNDVYSLNLKSIIPSGGVTCLVAKASEDEAILWHRRLGHVNFKNINKLVKSNLIQREYSFEGLHKQNGVVRERIGLHEAARTMLADSLLPIQFWAEAVHTACYVIKKEKGFPDRRFDLDIYISSLNYIPVRKENQVDTAVKQSNSVDFEDVSAVYSSWFKLYWEQSCLEDITNDAQNKVLMKECYTEEEIDLDLNNMDNTINVSSSSTLRIHKNHPQRQIIGPTASGVKTRKQTSSNSTTSSIVSFICKQNRTNHKDQQTCLFACFLSQEEPKKITQALQDESWVEAMQEELLQFKLQNVWVLCDLPDGKRVIGTKWVFRNKRDERGTIIKNKARLVAQGYRQEEDPHHPNKVYKVIKALYGLHQCLEAWDRKYIMLVQVYVDDIIFGSTKISMVKEFEELMQKEFKMSSIATTPIEAHKALGKDEEGEDVEVHLYRSMICCLMYLTVSRPDIRFAVCLCARFQVTPKVSHMHAVKRIFRYLKHEPKLGLWYPKDSPFHLEAFSDSDYAGDNYDRRSTSGGCQYLGRRLVSWQCKKQTIVAISTTEVEYVGAVSCCGQVFWMHNQLFDYGFNFMNTDIHIDNESTICIVKNPVFHSKTKHIQIRHHFIRDCYDQRLINVVKVHTNDNVADLLTKGFDLARFNSLVVNIGMMNP</sequence>
<dbReference type="InterPro" id="IPR043502">
    <property type="entry name" value="DNA/RNA_pol_sf"/>
</dbReference>
<dbReference type="InterPro" id="IPR025724">
    <property type="entry name" value="GAG-pre-integrase_dom"/>
</dbReference>
<dbReference type="Proteomes" id="UP001151760">
    <property type="component" value="Unassembled WGS sequence"/>
</dbReference>
<keyword evidence="1" id="KW-0064">Aspartyl protease</keyword>
<evidence type="ECO:0000256" key="1">
    <source>
        <dbReference type="ARBA" id="ARBA00022750"/>
    </source>
</evidence>
<feature type="domain" description="Retrovirus-related Pol polyprotein from transposon TNT 1-94-like beta-barrel" evidence="6">
    <location>
        <begin position="858"/>
        <end position="920"/>
    </location>
</feature>
<dbReference type="Pfam" id="PF13976">
    <property type="entry name" value="gag_pre-integrs"/>
    <property type="match status" value="1"/>
</dbReference>
<gene>
    <name evidence="7" type="ORF">Tco_1056241</name>
</gene>
<keyword evidence="1" id="KW-0645">Protease</keyword>
<feature type="domain" description="Reverse transcriptase Ty1/copia-type" evidence="4">
    <location>
        <begin position="1238"/>
        <end position="1285"/>
    </location>
</feature>
<evidence type="ECO:0000313" key="8">
    <source>
        <dbReference type="Proteomes" id="UP001151760"/>
    </source>
</evidence>
<keyword evidence="1" id="KW-0378">Hydrolase</keyword>
<feature type="compositionally biased region" description="Basic and acidic residues" evidence="3">
    <location>
        <begin position="841"/>
        <end position="852"/>
    </location>
</feature>
<dbReference type="SUPFAM" id="SSF56672">
    <property type="entry name" value="DNA/RNA polymerases"/>
    <property type="match status" value="1"/>
</dbReference>
<evidence type="ECO:0000313" key="7">
    <source>
        <dbReference type="EMBL" id="GJT81899.1"/>
    </source>
</evidence>
<protein>
    <submittedName>
        <fullName evidence="7">Ribonuclease H-like domain-containing protein</fullName>
    </submittedName>
</protein>
<keyword evidence="8" id="KW-1185">Reference proteome</keyword>